<accession>A0A7L9FJ13</accession>
<reference evidence="2 3" key="1">
    <citation type="submission" date="2020-10" db="EMBL/GenBank/DDBJ databases">
        <title>Thermofilum lucidum 3507LT sp. nov. a novel member of Thermofilaceae family isolated from Chile hot spring, and proposal of description order Thermofilales.</title>
        <authorList>
            <person name="Zayulina K.S."/>
            <person name="Elcheninov A.G."/>
            <person name="Toshchakov S.V."/>
            <person name="Kublanov I.V."/>
        </authorList>
    </citation>
    <scope>NUCLEOTIDE SEQUENCE [LARGE SCALE GENOMIC DNA]</scope>
    <source>
        <strain evidence="2 3">3507LT</strain>
    </source>
</reference>
<keyword evidence="2" id="KW-0808">Transferase</keyword>
<dbReference type="InParanoid" id="A0A7L9FJ13"/>
<name>A0A7L9FJ13_9CREN</name>
<dbReference type="EMBL" id="CP062310">
    <property type="protein sequence ID" value="QOJ79013.1"/>
    <property type="molecule type" value="Genomic_DNA"/>
</dbReference>
<evidence type="ECO:0000313" key="2">
    <source>
        <dbReference type="EMBL" id="QOJ79013.1"/>
    </source>
</evidence>
<organism evidence="2 3">
    <name type="scientific">Infirmifilum lucidum</name>
    <dbReference type="NCBI Taxonomy" id="2776706"/>
    <lineage>
        <taxon>Archaea</taxon>
        <taxon>Thermoproteota</taxon>
        <taxon>Thermoprotei</taxon>
        <taxon>Thermofilales</taxon>
        <taxon>Thermofilaceae</taxon>
        <taxon>Infirmifilum</taxon>
    </lineage>
</organism>
<dbReference type="Pfam" id="PF01909">
    <property type="entry name" value="NTP_transf_2"/>
    <property type="match status" value="1"/>
</dbReference>
<dbReference type="PANTHER" id="PTHR43449:SF3">
    <property type="entry name" value="POLYMERASE NUCLEOTIDYL TRANSFERASE DOMAIN-CONTAINING PROTEIN"/>
    <property type="match status" value="1"/>
</dbReference>
<dbReference type="PANTHER" id="PTHR43449">
    <property type="entry name" value="NUCLEOTIDYLTRANSFERASE"/>
    <property type="match status" value="1"/>
</dbReference>
<protein>
    <submittedName>
        <fullName evidence="2">Nucleotidyltransferase domain-containing protein</fullName>
    </submittedName>
</protein>
<dbReference type="GO" id="GO:0016779">
    <property type="term" value="F:nucleotidyltransferase activity"/>
    <property type="evidence" value="ECO:0007669"/>
    <property type="project" value="InterPro"/>
</dbReference>
<dbReference type="CDD" id="cd05403">
    <property type="entry name" value="NT_KNTase_like"/>
    <property type="match status" value="1"/>
</dbReference>
<feature type="domain" description="Polymerase nucleotidyl transferase" evidence="1">
    <location>
        <begin position="5"/>
        <end position="78"/>
    </location>
</feature>
<evidence type="ECO:0000313" key="3">
    <source>
        <dbReference type="Proteomes" id="UP000594121"/>
    </source>
</evidence>
<dbReference type="InterPro" id="IPR002934">
    <property type="entry name" value="Polymerase_NTP_transf_dom"/>
</dbReference>
<evidence type="ECO:0000259" key="1">
    <source>
        <dbReference type="Pfam" id="PF01909"/>
    </source>
</evidence>
<dbReference type="Proteomes" id="UP000594121">
    <property type="component" value="Chromosome"/>
</dbReference>
<dbReference type="Gene3D" id="3.30.460.10">
    <property type="entry name" value="Beta Polymerase, domain 2"/>
    <property type="match status" value="1"/>
</dbReference>
<dbReference type="InterPro" id="IPR043519">
    <property type="entry name" value="NT_sf"/>
</dbReference>
<dbReference type="AlphaFoldDB" id="A0A7L9FJ13"/>
<dbReference type="KEGG" id="thel:IG193_00665"/>
<sequence length="92" mass="10741">MEVAREVKRRAEAMFGRCEVYVVGSFARGEHRLSSDFDVLVVAEGIPDRVDFEWYYDVARRLVDEEGVNVHLLSPSSFARLEKMYKDRVRVE</sequence>
<dbReference type="SUPFAM" id="SSF81301">
    <property type="entry name" value="Nucleotidyltransferase"/>
    <property type="match status" value="1"/>
</dbReference>
<keyword evidence="3" id="KW-1185">Reference proteome</keyword>
<proteinExistence type="predicted"/>
<gene>
    <name evidence="2" type="ORF">IG193_00665</name>
</gene>